<dbReference type="InterPro" id="IPR058547">
    <property type="entry name" value="Pelota_N"/>
</dbReference>
<dbReference type="GO" id="GO:0005737">
    <property type="term" value="C:cytoplasm"/>
    <property type="evidence" value="ECO:0007669"/>
    <property type="project" value="TreeGrafter"/>
</dbReference>
<dbReference type="STRING" id="3914.A0A0L9TAH3"/>
<dbReference type="Pfam" id="PF26356">
    <property type="entry name" value="Pelota_N"/>
    <property type="match status" value="1"/>
</dbReference>
<keyword evidence="1" id="KW-0479">Metal-binding</keyword>
<dbReference type="GO" id="GO:0070966">
    <property type="term" value="P:nuclear-transcribed mRNA catabolic process, no-go decay"/>
    <property type="evidence" value="ECO:0007669"/>
    <property type="project" value="InterPro"/>
</dbReference>
<sequence length="427" mass="48262">MSKEHSWYSSSCSARRKENGTPSPICYCGQSCVVRTAKTTKNRGKQFWGCSKYKNGGEESGCNFFEWCNDIGGDERGSLFNSEGKKETLVKSQDMDNSFSFNVDDERMIPCNFVVGLRSSNYVLAGRAFVVVVFPCVAVVQLREKWELLLKLQGGFGGAFGRVEEWLEVLGKRRSKELLKLEGDQTLWKRVRPIWLQIGRSSKFSSVRPIWFQIGRLSTIARNVCPFMVFRLAFVQFVKNWTFVQVTEPFVLGLSVRPKKWCVERSSKEREKRKKVWCLAPVVSTAMRIVRRDIVPNGPGSVKMVAVDSDDLWFAYNLILAGDSVMAVTVRRRGIALFEEERFKLEFSLKLKVKTSKGGGLEVSRVKNFLQGEEMVAVDSDDLWFAYNLILGSGVGLAVTVSEPDKDWPCSYVSPLLMENQGSRSSG</sequence>
<dbReference type="SUPFAM" id="SSF159065">
    <property type="entry name" value="Dom34/Pelota N-terminal domain-like"/>
    <property type="match status" value="1"/>
</dbReference>
<organism evidence="7 8">
    <name type="scientific">Phaseolus angularis</name>
    <name type="common">Azuki bean</name>
    <name type="synonym">Vigna angularis</name>
    <dbReference type="NCBI Taxonomy" id="3914"/>
    <lineage>
        <taxon>Eukaryota</taxon>
        <taxon>Viridiplantae</taxon>
        <taxon>Streptophyta</taxon>
        <taxon>Embryophyta</taxon>
        <taxon>Tracheophyta</taxon>
        <taxon>Spermatophyta</taxon>
        <taxon>Magnoliopsida</taxon>
        <taxon>eudicotyledons</taxon>
        <taxon>Gunneridae</taxon>
        <taxon>Pentapetalae</taxon>
        <taxon>rosids</taxon>
        <taxon>fabids</taxon>
        <taxon>Fabales</taxon>
        <taxon>Fabaceae</taxon>
        <taxon>Papilionoideae</taxon>
        <taxon>50 kb inversion clade</taxon>
        <taxon>NPAAA clade</taxon>
        <taxon>indigoferoid/millettioid clade</taxon>
        <taxon>Phaseoleae</taxon>
        <taxon>Vigna</taxon>
    </lineage>
</organism>
<dbReference type="InterPro" id="IPR004405">
    <property type="entry name" value="TF_pelota"/>
</dbReference>
<evidence type="ECO:0000256" key="5">
    <source>
        <dbReference type="SAM" id="MobiDB-lite"/>
    </source>
</evidence>
<accession>A0A0L9TAH3</accession>
<dbReference type="InterPro" id="IPR010666">
    <property type="entry name" value="Znf_GRF"/>
</dbReference>
<dbReference type="Proteomes" id="UP000053144">
    <property type="component" value="Unassembled WGS sequence"/>
</dbReference>
<gene>
    <name evidence="7" type="ORF">LR48_Vigan432s002700</name>
</gene>
<protein>
    <recommendedName>
        <fullName evidence="6">GRF-type domain-containing protein</fullName>
    </recommendedName>
</protein>
<dbReference type="GO" id="GO:0032790">
    <property type="term" value="P:ribosome disassembly"/>
    <property type="evidence" value="ECO:0007669"/>
    <property type="project" value="TreeGrafter"/>
</dbReference>
<feature type="region of interest" description="Disordered" evidence="5">
    <location>
        <begin position="1"/>
        <end position="20"/>
    </location>
</feature>
<evidence type="ECO:0000256" key="1">
    <source>
        <dbReference type="ARBA" id="ARBA00022723"/>
    </source>
</evidence>
<dbReference type="GO" id="GO:0070481">
    <property type="term" value="P:nuclear-transcribed mRNA catabolic process, non-stop decay"/>
    <property type="evidence" value="ECO:0007669"/>
    <property type="project" value="InterPro"/>
</dbReference>
<name>A0A0L9TAH3_PHAAN</name>
<dbReference type="Pfam" id="PF06839">
    <property type="entry name" value="Zn_ribbon_GRF"/>
    <property type="match status" value="1"/>
</dbReference>
<dbReference type="EMBL" id="KQ258384">
    <property type="protein sequence ID" value="KOM27522.1"/>
    <property type="molecule type" value="Genomic_DNA"/>
</dbReference>
<dbReference type="Gene3D" id="2.30.30.870">
    <property type="entry name" value="Pelota, domain A"/>
    <property type="match status" value="1"/>
</dbReference>
<dbReference type="Gramene" id="KOM27522">
    <property type="protein sequence ID" value="KOM27522"/>
    <property type="gene ID" value="LR48_Vigan432s002700"/>
</dbReference>
<evidence type="ECO:0000313" key="7">
    <source>
        <dbReference type="EMBL" id="KOM27522.1"/>
    </source>
</evidence>
<evidence type="ECO:0000313" key="8">
    <source>
        <dbReference type="Proteomes" id="UP000053144"/>
    </source>
</evidence>
<evidence type="ECO:0000256" key="3">
    <source>
        <dbReference type="ARBA" id="ARBA00022833"/>
    </source>
</evidence>
<dbReference type="PANTHER" id="PTHR10853">
    <property type="entry name" value="PELOTA"/>
    <property type="match status" value="1"/>
</dbReference>
<feature type="domain" description="GRF-type" evidence="6">
    <location>
        <begin position="26"/>
        <end position="71"/>
    </location>
</feature>
<proteinExistence type="predicted"/>
<keyword evidence="2 4" id="KW-0863">Zinc-finger</keyword>
<evidence type="ECO:0000259" key="6">
    <source>
        <dbReference type="PROSITE" id="PS51999"/>
    </source>
</evidence>
<dbReference type="PANTHER" id="PTHR10853:SF0">
    <property type="entry name" value="PROTEIN PELOTA HOMOLOG"/>
    <property type="match status" value="1"/>
</dbReference>
<dbReference type="GO" id="GO:0008270">
    <property type="term" value="F:zinc ion binding"/>
    <property type="evidence" value="ECO:0007669"/>
    <property type="project" value="UniProtKB-KW"/>
</dbReference>
<keyword evidence="3" id="KW-0862">Zinc</keyword>
<dbReference type="InterPro" id="IPR038069">
    <property type="entry name" value="Pelota/DOM34_N"/>
</dbReference>
<evidence type="ECO:0000256" key="2">
    <source>
        <dbReference type="ARBA" id="ARBA00022771"/>
    </source>
</evidence>
<evidence type="ECO:0000256" key="4">
    <source>
        <dbReference type="PROSITE-ProRule" id="PRU01343"/>
    </source>
</evidence>
<reference evidence="8" key="1">
    <citation type="journal article" date="2015" name="Proc. Natl. Acad. Sci. U.S.A.">
        <title>Genome sequencing of adzuki bean (Vigna angularis) provides insight into high starch and low fat accumulation and domestication.</title>
        <authorList>
            <person name="Yang K."/>
            <person name="Tian Z."/>
            <person name="Chen C."/>
            <person name="Luo L."/>
            <person name="Zhao B."/>
            <person name="Wang Z."/>
            <person name="Yu L."/>
            <person name="Li Y."/>
            <person name="Sun Y."/>
            <person name="Li W."/>
            <person name="Chen Y."/>
            <person name="Li Y."/>
            <person name="Zhang Y."/>
            <person name="Ai D."/>
            <person name="Zhao J."/>
            <person name="Shang C."/>
            <person name="Ma Y."/>
            <person name="Wu B."/>
            <person name="Wang M."/>
            <person name="Gao L."/>
            <person name="Sun D."/>
            <person name="Zhang P."/>
            <person name="Guo F."/>
            <person name="Wang W."/>
            <person name="Li Y."/>
            <person name="Wang J."/>
            <person name="Varshney R.K."/>
            <person name="Wang J."/>
            <person name="Ling H.Q."/>
            <person name="Wan P."/>
        </authorList>
    </citation>
    <scope>NUCLEOTIDE SEQUENCE</scope>
    <source>
        <strain evidence="8">cv. Jingnong 6</strain>
    </source>
</reference>
<dbReference type="GO" id="GO:0071025">
    <property type="term" value="P:RNA surveillance"/>
    <property type="evidence" value="ECO:0007669"/>
    <property type="project" value="InterPro"/>
</dbReference>
<dbReference type="AlphaFoldDB" id="A0A0L9TAH3"/>
<dbReference type="PROSITE" id="PS51999">
    <property type="entry name" value="ZF_GRF"/>
    <property type="match status" value="1"/>
</dbReference>
<dbReference type="GO" id="GO:0070651">
    <property type="term" value="P:nonfunctional rRNA decay"/>
    <property type="evidence" value="ECO:0007669"/>
    <property type="project" value="TreeGrafter"/>
</dbReference>